<dbReference type="EMBL" id="BARW01022718">
    <property type="protein sequence ID" value="GAI88507.1"/>
    <property type="molecule type" value="Genomic_DNA"/>
</dbReference>
<evidence type="ECO:0000313" key="8">
    <source>
        <dbReference type="EMBL" id="GAI88507.1"/>
    </source>
</evidence>
<dbReference type="InterPro" id="IPR036388">
    <property type="entry name" value="WH-like_DNA-bd_sf"/>
</dbReference>
<dbReference type="PANTHER" id="PTHR30603">
    <property type="entry name" value="RNA POLYMERASE SIGMA FACTOR RPO"/>
    <property type="match status" value="1"/>
</dbReference>
<dbReference type="NCBIfam" id="TIGR02937">
    <property type="entry name" value="sigma70-ECF"/>
    <property type="match status" value="1"/>
</dbReference>
<dbReference type="GO" id="GO:0003677">
    <property type="term" value="F:DNA binding"/>
    <property type="evidence" value="ECO:0007669"/>
    <property type="project" value="UniProtKB-KW"/>
</dbReference>
<keyword evidence="2" id="KW-0805">Transcription regulation</keyword>
<dbReference type="SUPFAM" id="SSF88659">
    <property type="entry name" value="Sigma3 and sigma4 domains of RNA polymerase sigma factors"/>
    <property type="match status" value="1"/>
</dbReference>
<protein>
    <recommendedName>
        <fullName evidence="7">RNA polymerase sigma-70 domain-containing protein</fullName>
    </recommendedName>
</protein>
<proteinExistence type="inferred from homology"/>
<reference evidence="8" key="1">
    <citation type="journal article" date="2014" name="Front. Microbiol.">
        <title>High frequency of phylogenetically diverse reductive dehalogenase-homologous genes in deep subseafloor sedimentary metagenomes.</title>
        <authorList>
            <person name="Kawai M."/>
            <person name="Futagami T."/>
            <person name="Toyoda A."/>
            <person name="Takaki Y."/>
            <person name="Nishi S."/>
            <person name="Hori S."/>
            <person name="Arai W."/>
            <person name="Tsubouchi T."/>
            <person name="Morono Y."/>
            <person name="Uchiyama I."/>
            <person name="Ito T."/>
            <person name="Fujiyama A."/>
            <person name="Inagaki F."/>
            <person name="Takami H."/>
        </authorList>
    </citation>
    <scope>NUCLEOTIDE SEQUENCE</scope>
    <source>
        <strain evidence="8">Expedition CK06-06</strain>
    </source>
</reference>
<evidence type="ECO:0000256" key="3">
    <source>
        <dbReference type="ARBA" id="ARBA00023082"/>
    </source>
</evidence>
<dbReference type="Gene3D" id="1.10.10.10">
    <property type="entry name" value="Winged helix-like DNA-binding domain superfamily/Winged helix DNA-binding domain"/>
    <property type="match status" value="1"/>
</dbReference>
<feature type="non-terminal residue" evidence="8">
    <location>
        <position position="257"/>
    </location>
</feature>
<comment type="similarity">
    <text evidence="1">Belongs to the sigma-70 factor family.</text>
</comment>
<dbReference type="InterPro" id="IPR007624">
    <property type="entry name" value="RNA_pol_sigma70_r3"/>
</dbReference>
<dbReference type="Pfam" id="PF00140">
    <property type="entry name" value="Sigma70_r1_2"/>
    <property type="match status" value="1"/>
</dbReference>
<dbReference type="AlphaFoldDB" id="X1S663"/>
<dbReference type="GO" id="GO:0006352">
    <property type="term" value="P:DNA-templated transcription initiation"/>
    <property type="evidence" value="ECO:0007669"/>
    <property type="project" value="InterPro"/>
</dbReference>
<organism evidence="8">
    <name type="scientific">marine sediment metagenome</name>
    <dbReference type="NCBI Taxonomy" id="412755"/>
    <lineage>
        <taxon>unclassified sequences</taxon>
        <taxon>metagenomes</taxon>
        <taxon>ecological metagenomes</taxon>
    </lineage>
</organism>
<comment type="caution">
    <text evidence="8">The sequence shown here is derived from an EMBL/GenBank/DDBJ whole genome shotgun (WGS) entry which is preliminary data.</text>
</comment>
<dbReference type="InterPro" id="IPR009042">
    <property type="entry name" value="RNA_pol_sigma70_r1_2"/>
</dbReference>
<evidence type="ECO:0000259" key="7">
    <source>
        <dbReference type="PROSITE" id="PS00715"/>
    </source>
</evidence>
<keyword evidence="5" id="KW-0804">Transcription</keyword>
<feature type="region of interest" description="Disordered" evidence="6">
    <location>
        <begin position="233"/>
        <end position="257"/>
    </location>
</feature>
<name>X1S663_9ZZZZ</name>
<evidence type="ECO:0000256" key="5">
    <source>
        <dbReference type="ARBA" id="ARBA00023163"/>
    </source>
</evidence>
<evidence type="ECO:0000256" key="2">
    <source>
        <dbReference type="ARBA" id="ARBA00023015"/>
    </source>
</evidence>
<dbReference type="InterPro" id="IPR013325">
    <property type="entry name" value="RNA_pol_sigma_r2"/>
</dbReference>
<dbReference type="InterPro" id="IPR007627">
    <property type="entry name" value="RNA_pol_sigma70_r2"/>
</dbReference>
<feature type="domain" description="RNA polymerase sigma-70" evidence="7">
    <location>
        <begin position="71"/>
        <end position="84"/>
    </location>
</feature>
<sequence>MRPKDKGESTFQTYLHEINKIDLLTAEEEKELAARIAGGDNDAREKMIRANLRLVVNIAKNYARKGLSLMDLIEEGNLGLLRAVQGFDPSQGNRFSTYASWWIRQSIKRALVNKVKTIRIPAYMVELVARWKNASVDLTNRLNRPPTFEEIAEELNLPAEKIQIIKRAISSVSTGSQDTSDGTSYSLVDMLKDEKTKSPPEELFDSYERDLIEQMLDAIDHRESAGPAYALRHRGRRAHDAQGNRAKIGPHPGAYHA</sequence>
<dbReference type="PRINTS" id="PR00046">
    <property type="entry name" value="SIGMA70FCT"/>
</dbReference>
<dbReference type="InterPro" id="IPR014284">
    <property type="entry name" value="RNA_pol_sigma-70_dom"/>
</dbReference>
<dbReference type="SUPFAM" id="SSF88946">
    <property type="entry name" value="Sigma2 domain of RNA polymerase sigma factors"/>
    <property type="match status" value="1"/>
</dbReference>
<dbReference type="PROSITE" id="PS00715">
    <property type="entry name" value="SIGMA70_1"/>
    <property type="match status" value="1"/>
</dbReference>
<keyword evidence="4" id="KW-0238">DNA-binding</keyword>
<dbReference type="GO" id="GO:0016987">
    <property type="term" value="F:sigma factor activity"/>
    <property type="evidence" value="ECO:0007669"/>
    <property type="project" value="UniProtKB-KW"/>
</dbReference>
<dbReference type="InterPro" id="IPR000943">
    <property type="entry name" value="RNA_pol_sigma70"/>
</dbReference>
<dbReference type="PANTHER" id="PTHR30603:SF60">
    <property type="entry name" value="RNA POLYMERASE SIGMA FACTOR RPOD"/>
    <property type="match status" value="1"/>
</dbReference>
<dbReference type="InterPro" id="IPR013324">
    <property type="entry name" value="RNA_pol_sigma_r3/r4-like"/>
</dbReference>
<dbReference type="InterPro" id="IPR050239">
    <property type="entry name" value="Sigma-70_RNA_pol_init_factors"/>
</dbReference>
<evidence type="ECO:0000256" key="6">
    <source>
        <dbReference type="SAM" id="MobiDB-lite"/>
    </source>
</evidence>
<gene>
    <name evidence="8" type="ORF">S12H4_37830</name>
</gene>
<accession>X1S663</accession>
<evidence type="ECO:0000256" key="1">
    <source>
        <dbReference type="ARBA" id="ARBA00007788"/>
    </source>
</evidence>
<dbReference type="Pfam" id="PF04542">
    <property type="entry name" value="Sigma70_r2"/>
    <property type="match status" value="1"/>
</dbReference>
<dbReference type="Pfam" id="PF04539">
    <property type="entry name" value="Sigma70_r3"/>
    <property type="match status" value="1"/>
</dbReference>
<dbReference type="Gene3D" id="1.10.601.10">
    <property type="entry name" value="RNA Polymerase Primary Sigma Factor"/>
    <property type="match status" value="1"/>
</dbReference>
<keyword evidence="3" id="KW-0731">Sigma factor</keyword>
<evidence type="ECO:0000256" key="4">
    <source>
        <dbReference type="ARBA" id="ARBA00023125"/>
    </source>
</evidence>